<evidence type="ECO:0000256" key="2">
    <source>
        <dbReference type="ARBA" id="ARBA00006075"/>
    </source>
</evidence>
<sequence length="275" mass="30380">MDDFDALFDFDVDMDDDAFQNPNGAKAGTSRQDPASRRHEDGSETGLGIDEEVKIAKARKPVAKLDETRLLTPAGIPKLRRIAKTRVKFRGKGHEFSDVARLLNTYQLWLDDLYPRAKFADGLAIIEKLGHSKRMQMMRKQWIDEGKPRENTEQEADEEPTPDAVEPSATSPAAASKRNNTIDMPDGMGAQDGGNESTQIQEGQSSRPGEDAHEPDDDELDALLAQESMHDTRPSTSLFGTGAAQMPTRKPEPPPVDDDDFADDLEAMAGLDDDW</sequence>
<dbReference type="OrthoDB" id="437078at2759"/>
<dbReference type="AlphaFoldDB" id="A0A6G1H173"/>
<protein>
    <recommendedName>
        <fullName evidence="7">Chromosome segregation in meiosis protein</fullName>
    </recommendedName>
</protein>
<name>A0A6G1H173_9PEZI</name>
<dbReference type="GO" id="GO:0003677">
    <property type="term" value="F:DNA binding"/>
    <property type="evidence" value="ECO:0007669"/>
    <property type="project" value="TreeGrafter"/>
</dbReference>
<keyword evidence="3 7" id="KW-0227">DNA damage</keyword>
<evidence type="ECO:0000256" key="8">
    <source>
        <dbReference type="SAM" id="MobiDB-lite"/>
    </source>
</evidence>
<evidence type="ECO:0000313" key="10">
    <source>
        <dbReference type="EMBL" id="KAF1986973.1"/>
    </source>
</evidence>
<keyword evidence="11" id="KW-1185">Reference proteome</keyword>
<dbReference type="GO" id="GO:0031298">
    <property type="term" value="C:replication fork protection complex"/>
    <property type="evidence" value="ECO:0007669"/>
    <property type="project" value="TreeGrafter"/>
</dbReference>
<gene>
    <name evidence="10" type="ORF">K402DRAFT_331431</name>
</gene>
<feature type="region of interest" description="Disordered" evidence="8">
    <location>
        <begin position="18"/>
        <end position="49"/>
    </location>
</feature>
<evidence type="ECO:0000256" key="6">
    <source>
        <dbReference type="ARBA" id="ARBA00023306"/>
    </source>
</evidence>
<evidence type="ECO:0000256" key="3">
    <source>
        <dbReference type="ARBA" id="ARBA00022763"/>
    </source>
</evidence>
<feature type="domain" description="Chromosome segregation in meiosis protein 3" evidence="9">
    <location>
        <begin position="64"/>
        <end position="146"/>
    </location>
</feature>
<comment type="subcellular location">
    <subcellularLocation>
        <location evidence="1 7">Nucleus</location>
    </subcellularLocation>
</comment>
<feature type="compositionally biased region" description="Acidic residues" evidence="8">
    <location>
        <begin position="255"/>
        <end position="275"/>
    </location>
</feature>
<feature type="compositionally biased region" description="Basic and acidic residues" evidence="8">
    <location>
        <begin position="143"/>
        <end position="152"/>
    </location>
</feature>
<keyword evidence="4" id="KW-0236">DNA replication inhibitor</keyword>
<dbReference type="GO" id="GO:0031297">
    <property type="term" value="P:replication fork processing"/>
    <property type="evidence" value="ECO:0007669"/>
    <property type="project" value="UniProtKB-UniRule"/>
</dbReference>
<evidence type="ECO:0000313" key="11">
    <source>
        <dbReference type="Proteomes" id="UP000800041"/>
    </source>
</evidence>
<feature type="compositionally biased region" description="Polar residues" evidence="8">
    <location>
        <begin position="194"/>
        <end position="207"/>
    </location>
</feature>
<dbReference type="InterPro" id="IPR040038">
    <property type="entry name" value="TIPIN/Csm3/Swi3"/>
</dbReference>
<dbReference type="GO" id="GO:0043111">
    <property type="term" value="P:replication fork arrest"/>
    <property type="evidence" value="ECO:0007669"/>
    <property type="project" value="TreeGrafter"/>
</dbReference>
<evidence type="ECO:0000259" key="9">
    <source>
        <dbReference type="Pfam" id="PF07962"/>
    </source>
</evidence>
<dbReference type="Pfam" id="PF07962">
    <property type="entry name" value="Swi3"/>
    <property type="match status" value="1"/>
</dbReference>
<keyword evidence="5 7" id="KW-0539">Nucleus</keyword>
<dbReference type="PANTHER" id="PTHR13220:SF11">
    <property type="entry name" value="TIMELESS-INTERACTING PROTEIN"/>
    <property type="match status" value="1"/>
</dbReference>
<keyword evidence="6 7" id="KW-0131">Cell cycle</keyword>
<evidence type="ECO:0000256" key="1">
    <source>
        <dbReference type="ARBA" id="ARBA00004123"/>
    </source>
</evidence>
<dbReference type="InterPro" id="IPR012923">
    <property type="entry name" value="Csm3"/>
</dbReference>
<dbReference type="PANTHER" id="PTHR13220">
    <property type="entry name" value="TIMELESS INTERACTING-RELATED"/>
    <property type="match status" value="1"/>
</dbReference>
<feature type="region of interest" description="Disordered" evidence="8">
    <location>
        <begin position="143"/>
        <end position="275"/>
    </location>
</feature>
<evidence type="ECO:0000256" key="5">
    <source>
        <dbReference type="ARBA" id="ARBA00023242"/>
    </source>
</evidence>
<organism evidence="10 11">
    <name type="scientific">Aulographum hederae CBS 113979</name>
    <dbReference type="NCBI Taxonomy" id="1176131"/>
    <lineage>
        <taxon>Eukaryota</taxon>
        <taxon>Fungi</taxon>
        <taxon>Dikarya</taxon>
        <taxon>Ascomycota</taxon>
        <taxon>Pezizomycotina</taxon>
        <taxon>Dothideomycetes</taxon>
        <taxon>Pleosporomycetidae</taxon>
        <taxon>Aulographales</taxon>
        <taxon>Aulographaceae</taxon>
    </lineage>
</organism>
<dbReference type="Proteomes" id="UP000800041">
    <property type="component" value="Unassembled WGS sequence"/>
</dbReference>
<feature type="compositionally biased region" description="Polar residues" evidence="8">
    <location>
        <begin position="168"/>
        <end position="182"/>
    </location>
</feature>
<evidence type="ECO:0000256" key="7">
    <source>
        <dbReference type="RuleBase" id="RU366049"/>
    </source>
</evidence>
<evidence type="ECO:0000256" key="4">
    <source>
        <dbReference type="ARBA" id="ARBA00022880"/>
    </source>
</evidence>
<proteinExistence type="inferred from homology"/>
<comment type="function">
    <text evidence="7">Plays an important role in the control of DNA replication and the maintenance of replication fork stability.</text>
</comment>
<dbReference type="GO" id="GO:0000076">
    <property type="term" value="P:DNA replication checkpoint signaling"/>
    <property type="evidence" value="ECO:0007669"/>
    <property type="project" value="UniProtKB-UniRule"/>
</dbReference>
<dbReference type="GO" id="GO:0006974">
    <property type="term" value="P:DNA damage response"/>
    <property type="evidence" value="ECO:0007669"/>
    <property type="project" value="UniProtKB-KW"/>
</dbReference>
<accession>A0A6G1H173</accession>
<comment type="similarity">
    <text evidence="2 7">Belongs to the CSM3 family.</text>
</comment>
<reference evidence="10" key="1">
    <citation type="journal article" date="2020" name="Stud. Mycol.">
        <title>101 Dothideomycetes genomes: a test case for predicting lifestyles and emergence of pathogens.</title>
        <authorList>
            <person name="Haridas S."/>
            <person name="Albert R."/>
            <person name="Binder M."/>
            <person name="Bloem J."/>
            <person name="Labutti K."/>
            <person name="Salamov A."/>
            <person name="Andreopoulos B."/>
            <person name="Baker S."/>
            <person name="Barry K."/>
            <person name="Bills G."/>
            <person name="Bluhm B."/>
            <person name="Cannon C."/>
            <person name="Castanera R."/>
            <person name="Culley D."/>
            <person name="Daum C."/>
            <person name="Ezra D."/>
            <person name="Gonzalez J."/>
            <person name="Henrissat B."/>
            <person name="Kuo A."/>
            <person name="Liang C."/>
            <person name="Lipzen A."/>
            <person name="Lutzoni F."/>
            <person name="Magnuson J."/>
            <person name="Mondo S."/>
            <person name="Nolan M."/>
            <person name="Ohm R."/>
            <person name="Pangilinan J."/>
            <person name="Park H.-J."/>
            <person name="Ramirez L."/>
            <person name="Alfaro M."/>
            <person name="Sun H."/>
            <person name="Tritt A."/>
            <person name="Yoshinaga Y."/>
            <person name="Zwiers L.-H."/>
            <person name="Turgeon B."/>
            <person name="Goodwin S."/>
            <person name="Spatafora J."/>
            <person name="Crous P."/>
            <person name="Grigoriev I."/>
        </authorList>
    </citation>
    <scope>NUCLEOTIDE SEQUENCE</scope>
    <source>
        <strain evidence="10">CBS 113979</strain>
    </source>
</reference>
<dbReference type="EMBL" id="ML977154">
    <property type="protein sequence ID" value="KAF1986973.1"/>
    <property type="molecule type" value="Genomic_DNA"/>
</dbReference>